<sequence length="161" mass="18417">MWELASCDFINNKQNIVMIGNPRSGKTHTSIGIGMKACQAGYKVKFYTAANLANELAEAQQYNSLSKIEKSLAKIDLLILDELSYLTFNRHQSEMLFQVISERSERASIIVTTNLEFSKWTELFENEIMVASLIDRITFRSHILDMNVDDSFRLIQTKKGK</sequence>
<gene>
    <name evidence="2" type="ORF">SAMN04487943_101229</name>
</gene>
<dbReference type="AlphaFoldDB" id="A0A1I4H508"/>
<dbReference type="SUPFAM" id="SSF52540">
    <property type="entry name" value="P-loop containing nucleoside triphosphate hydrolases"/>
    <property type="match status" value="1"/>
</dbReference>
<dbReference type="PANTHER" id="PTHR30050:SF4">
    <property type="entry name" value="ATP-BINDING PROTEIN RV3427C IN INSERTION SEQUENCE-RELATED"/>
    <property type="match status" value="1"/>
</dbReference>
<evidence type="ECO:0000313" key="2">
    <source>
        <dbReference type="EMBL" id="SFL37344.1"/>
    </source>
</evidence>
<dbReference type="InterPro" id="IPR002611">
    <property type="entry name" value="IstB_ATP-bd"/>
</dbReference>
<keyword evidence="3" id="KW-1185">Reference proteome</keyword>
<dbReference type="GO" id="GO:0006260">
    <property type="term" value="P:DNA replication"/>
    <property type="evidence" value="ECO:0007669"/>
    <property type="project" value="TreeGrafter"/>
</dbReference>
<dbReference type="Gene3D" id="3.40.50.300">
    <property type="entry name" value="P-loop containing nucleotide triphosphate hydrolases"/>
    <property type="match status" value="1"/>
</dbReference>
<dbReference type="SMART" id="SM00382">
    <property type="entry name" value="AAA"/>
    <property type="match status" value="1"/>
</dbReference>
<feature type="domain" description="AAA+ ATPase" evidence="1">
    <location>
        <begin position="12"/>
        <end position="147"/>
    </location>
</feature>
<dbReference type="InterPro" id="IPR027417">
    <property type="entry name" value="P-loop_NTPase"/>
</dbReference>
<proteinExistence type="predicted"/>
<dbReference type="STRING" id="334253.SAMN04487943_101229"/>
<evidence type="ECO:0000313" key="3">
    <source>
        <dbReference type="Proteomes" id="UP000198565"/>
    </source>
</evidence>
<name>A0A1I4H508_9BACI</name>
<dbReference type="Pfam" id="PF01695">
    <property type="entry name" value="IstB_IS21"/>
    <property type="match status" value="1"/>
</dbReference>
<evidence type="ECO:0000259" key="1">
    <source>
        <dbReference type="SMART" id="SM00382"/>
    </source>
</evidence>
<dbReference type="InterPro" id="IPR003593">
    <property type="entry name" value="AAA+_ATPase"/>
</dbReference>
<reference evidence="3" key="1">
    <citation type="submission" date="2016-10" db="EMBL/GenBank/DDBJ databases">
        <authorList>
            <person name="Varghese N."/>
            <person name="Submissions S."/>
        </authorList>
    </citation>
    <scope>NUCLEOTIDE SEQUENCE [LARGE SCALE GENOMIC DNA]</scope>
    <source>
        <strain evidence="3">CGMCC 1.4250</strain>
    </source>
</reference>
<organism evidence="2 3">
    <name type="scientific">Gracilibacillus orientalis</name>
    <dbReference type="NCBI Taxonomy" id="334253"/>
    <lineage>
        <taxon>Bacteria</taxon>
        <taxon>Bacillati</taxon>
        <taxon>Bacillota</taxon>
        <taxon>Bacilli</taxon>
        <taxon>Bacillales</taxon>
        <taxon>Bacillaceae</taxon>
        <taxon>Gracilibacillus</taxon>
    </lineage>
</organism>
<accession>A0A1I4H508</accession>
<dbReference type="Proteomes" id="UP000198565">
    <property type="component" value="Unassembled WGS sequence"/>
</dbReference>
<protein>
    <submittedName>
        <fullName evidence="2">IstB-like ATP binding protein</fullName>
    </submittedName>
</protein>
<dbReference type="EMBL" id="FOTR01000001">
    <property type="protein sequence ID" value="SFL37344.1"/>
    <property type="molecule type" value="Genomic_DNA"/>
</dbReference>
<dbReference type="PANTHER" id="PTHR30050">
    <property type="entry name" value="CHROMOSOMAL REPLICATION INITIATOR PROTEIN DNAA"/>
    <property type="match status" value="1"/>
</dbReference>
<dbReference type="GO" id="GO:0005524">
    <property type="term" value="F:ATP binding"/>
    <property type="evidence" value="ECO:0007669"/>
    <property type="project" value="InterPro"/>
</dbReference>